<gene>
    <name evidence="6" type="ORF">OU682_19710</name>
</gene>
<name>A0ABT4J9S3_9RHOB</name>
<dbReference type="Pfam" id="PF03466">
    <property type="entry name" value="LysR_substrate"/>
    <property type="match status" value="1"/>
</dbReference>
<protein>
    <submittedName>
        <fullName evidence="6">LysR family transcriptional regulator</fullName>
    </submittedName>
</protein>
<keyword evidence="2" id="KW-0805">Transcription regulation</keyword>
<feature type="domain" description="HTH lysR-type" evidence="5">
    <location>
        <begin position="1"/>
        <end position="58"/>
    </location>
</feature>
<comment type="caution">
    <text evidence="6">The sequence shown here is derived from an EMBL/GenBank/DDBJ whole genome shotgun (WGS) entry which is preliminary data.</text>
</comment>
<evidence type="ECO:0000313" key="6">
    <source>
        <dbReference type="EMBL" id="MCZ0963827.1"/>
    </source>
</evidence>
<dbReference type="EMBL" id="JAPTYD010000052">
    <property type="protein sequence ID" value="MCZ0963827.1"/>
    <property type="molecule type" value="Genomic_DNA"/>
</dbReference>
<evidence type="ECO:0000256" key="3">
    <source>
        <dbReference type="ARBA" id="ARBA00023125"/>
    </source>
</evidence>
<dbReference type="Gene3D" id="1.10.10.10">
    <property type="entry name" value="Winged helix-like DNA-binding domain superfamily/Winged helix DNA-binding domain"/>
    <property type="match status" value="1"/>
</dbReference>
<dbReference type="InterPro" id="IPR000847">
    <property type="entry name" value="LysR_HTH_N"/>
</dbReference>
<proteinExistence type="inferred from homology"/>
<evidence type="ECO:0000259" key="5">
    <source>
        <dbReference type="PROSITE" id="PS50931"/>
    </source>
</evidence>
<dbReference type="PANTHER" id="PTHR30537:SF5">
    <property type="entry name" value="HTH-TYPE TRANSCRIPTIONAL ACTIVATOR TTDR-RELATED"/>
    <property type="match status" value="1"/>
</dbReference>
<dbReference type="Pfam" id="PF00126">
    <property type="entry name" value="HTH_1"/>
    <property type="match status" value="1"/>
</dbReference>
<dbReference type="CDD" id="cd08422">
    <property type="entry name" value="PBP2_CrgA_like"/>
    <property type="match status" value="1"/>
</dbReference>
<evidence type="ECO:0000256" key="2">
    <source>
        <dbReference type="ARBA" id="ARBA00023015"/>
    </source>
</evidence>
<evidence type="ECO:0000256" key="1">
    <source>
        <dbReference type="ARBA" id="ARBA00009437"/>
    </source>
</evidence>
<keyword evidence="3" id="KW-0238">DNA-binding</keyword>
<keyword evidence="4" id="KW-0804">Transcription</keyword>
<dbReference type="PROSITE" id="PS50931">
    <property type="entry name" value="HTH_LYSR"/>
    <property type="match status" value="1"/>
</dbReference>
<dbReference type="PANTHER" id="PTHR30537">
    <property type="entry name" value="HTH-TYPE TRANSCRIPTIONAL REGULATOR"/>
    <property type="match status" value="1"/>
</dbReference>
<keyword evidence="7" id="KW-1185">Reference proteome</keyword>
<evidence type="ECO:0000313" key="7">
    <source>
        <dbReference type="Proteomes" id="UP001149822"/>
    </source>
</evidence>
<dbReference type="InterPro" id="IPR036390">
    <property type="entry name" value="WH_DNA-bd_sf"/>
</dbReference>
<dbReference type="Gene3D" id="3.40.190.290">
    <property type="match status" value="1"/>
</dbReference>
<dbReference type="SUPFAM" id="SSF46785">
    <property type="entry name" value="Winged helix' DNA-binding domain"/>
    <property type="match status" value="1"/>
</dbReference>
<comment type="similarity">
    <text evidence="1">Belongs to the LysR transcriptional regulatory family.</text>
</comment>
<dbReference type="Proteomes" id="UP001149822">
    <property type="component" value="Unassembled WGS sequence"/>
</dbReference>
<dbReference type="InterPro" id="IPR058163">
    <property type="entry name" value="LysR-type_TF_proteobact-type"/>
</dbReference>
<dbReference type="InterPro" id="IPR005119">
    <property type="entry name" value="LysR_subst-bd"/>
</dbReference>
<accession>A0ABT4J9S3</accession>
<dbReference type="SUPFAM" id="SSF53850">
    <property type="entry name" value="Periplasmic binding protein-like II"/>
    <property type="match status" value="1"/>
</dbReference>
<organism evidence="6 7">
    <name type="scientific">Paracoccus benzoatiresistens</name>
    <dbReference type="NCBI Taxonomy" id="2997341"/>
    <lineage>
        <taxon>Bacteria</taxon>
        <taxon>Pseudomonadati</taxon>
        <taxon>Pseudomonadota</taxon>
        <taxon>Alphaproteobacteria</taxon>
        <taxon>Rhodobacterales</taxon>
        <taxon>Paracoccaceae</taxon>
        <taxon>Paracoccus</taxon>
    </lineage>
</organism>
<sequence length="304" mass="32593">MELRNLRLFVEIAQAGSLAAAGRRLQLSAMAVSRGLSTLEQQVGARLVHRSTRSLSLTAEGEALLPHARAILEEEAQARAAIHPATRGIAGMLRVTCSASFARKVLMPLNPGLLGEHPELQIDLLATDTIADLTGQGIDLAIRHATLPDSGLIARRIAQGHRQLCAAPSYLEEHGMPLRMADLAKHRCLRMSGVTHWAFGQGKRCPVGGRFTASSIEALHDACLTGMGIAALADWNVEADLATGRLVAITVQDADPEPLDVWALYPDRRGITPKVRLMIDALAEQFAASGMRQGGLYPNTGNTQ</sequence>
<reference evidence="6" key="1">
    <citation type="submission" date="2022-12" db="EMBL/GenBank/DDBJ databases">
        <title>Paracoccus sp. EF6 isolated from a lake water.</title>
        <authorList>
            <person name="Liu H."/>
        </authorList>
    </citation>
    <scope>NUCLEOTIDE SEQUENCE</scope>
    <source>
        <strain evidence="6">EF6</strain>
    </source>
</reference>
<evidence type="ECO:0000256" key="4">
    <source>
        <dbReference type="ARBA" id="ARBA00023163"/>
    </source>
</evidence>
<dbReference type="InterPro" id="IPR036388">
    <property type="entry name" value="WH-like_DNA-bd_sf"/>
</dbReference>
<dbReference type="RefSeq" id="WP_268943924.1">
    <property type="nucleotide sequence ID" value="NZ_JAPTYD010000052.1"/>
</dbReference>